<dbReference type="InterPro" id="IPR043128">
    <property type="entry name" value="Rev_trsase/Diguanyl_cyclase"/>
</dbReference>
<dbReference type="InterPro" id="IPR001610">
    <property type="entry name" value="PAC"/>
</dbReference>
<dbReference type="NCBIfam" id="TIGR00229">
    <property type="entry name" value="sensory_box"/>
    <property type="match status" value="1"/>
</dbReference>
<dbReference type="Gene3D" id="3.30.450.20">
    <property type="entry name" value="PAS domain"/>
    <property type="match status" value="2"/>
</dbReference>
<dbReference type="InterPro" id="IPR000160">
    <property type="entry name" value="GGDEF_dom"/>
</dbReference>
<accession>A0ABT0D8N5</accession>
<dbReference type="SMART" id="SM00091">
    <property type="entry name" value="PAS"/>
    <property type="match status" value="2"/>
</dbReference>
<keyword evidence="6" id="KW-0548">Nucleotidyltransferase</keyword>
<dbReference type="SUPFAM" id="SSF55073">
    <property type="entry name" value="Nucleotide cyclase"/>
    <property type="match status" value="1"/>
</dbReference>
<protein>
    <recommendedName>
        <fullName evidence="1">diguanylate cyclase</fullName>
        <ecNumber evidence="1">2.7.7.65</ecNumber>
    </recommendedName>
</protein>
<dbReference type="InterPro" id="IPR035965">
    <property type="entry name" value="PAS-like_dom_sf"/>
</dbReference>
<evidence type="ECO:0000313" key="6">
    <source>
        <dbReference type="EMBL" id="MCK0196321.1"/>
    </source>
</evidence>
<feature type="domain" description="GGDEF" evidence="5">
    <location>
        <begin position="302"/>
        <end position="441"/>
    </location>
</feature>
<sequence>MNAFRPPQPIPTPEGAYREAPVGLCNVDEAGCISLANESFAQICGMTINALLGQSIVLVLPELAPPFAAAAEEAVSADVSLVRDDRSRVLRVHIRPSPSGHALAFVDITEDAARLAALTQQAERSAFALESAGQWVWDFDMITDRVWRSQQWKRTLGFSPDEMPDADQPWSIVHPSDRKIIDSAMRRILAGEDKSFEATYRLRHKDGSWRWILSRGKVIAETSDGRPARMLATSTDITRQKEIEQELEAVIRQRRLLEHDLVLANRRLKMLAEIDSLTELPNRRKFDRVLDREFRRMRRTRPVLALLMIDIDHFKRYNDLYGHPAGDECLRLVAETLQHVARPSRDVVTRYGGEEFATILIDTNPDDAASMARALQGTIRELAIPHEGSPQGRITISIGYTFLTPQKRAPWCTPQRLIEAADRALYAAKEAGRDHIGFAGIEADGSIQIVVTNHQMDAPPAEIAR</sequence>
<feature type="domain" description="PAS" evidence="3">
    <location>
        <begin position="121"/>
        <end position="192"/>
    </location>
</feature>
<dbReference type="SMART" id="SM00267">
    <property type="entry name" value="GGDEF"/>
    <property type="match status" value="1"/>
</dbReference>
<dbReference type="GO" id="GO:0052621">
    <property type="term" value="F:diguanylate cyclase activity"/>
    <property type="evidence" value="ECO:0007669"/>
    <property type="project" value="UniProtKB-EC"/>
</dbReference>
<gene>
    <name evidence="6" type="ORF">MWN34_05275</name>
</gene>
<comment type="caution">
    <text evidence="6">The sequence shown here is derived from an EMBL/GenBank/DDBJ whole genome shotgun (WGS) entry which is preliminary data.</text>
</comment>
<dbReference type="CDD" id="cd00130">
    <property type="entry name" value="PAS"/>
    <property type="match status" value="1"/>
</dbReference>
<proteinExistence type="predicted"/>
<reference evidence="6 7" key="1">
    <citation type="submission" date="2022-04" db="EMBL/GenBank/DDBJ databases">
        <authorList>
            <person name="Grouzdev D.S."/>
            <person name="Pantiukh K.S."/>
            <person name="Krutkina M.S."/>
        </authorList>
    </citation>
    <scope>NUCLEOTIDE SEQUENCE [LARGE SCALE GENOMIC DNA]</scope>
    <source>
        <strain evidence="6 7">6x-1</strain>
    </source>
</reference>
<dbReference type="Proteomes" id="UP001203284">
    <property type="component" value="Unassembled WGS sequence"/>
</dbReference>
<dbReference type="PANTHER" id="PTHR45138:SF9">
    <property type="entry name" value="DIGUANYLATE CYCLASE DGCM-RELATED"/>
    <property type="match status" value="1"/>
</dbReference>
<evidence type="ECO:0000259" key="4">
    <source>
        <dbReference type="PROSITE" id="PS50113"/>
    </source>
</evidence>
<dbReference type="NCBIfam" id="TIGR00254">
    <property type="entry name" value="GGDEF"/>
    <property type="match status" value="1"/>
</dbReference>
<keyword evidence="6" id="KW-0808">Transferase</keyword>
<dbReference type="Pfam" id="PF00989">
    <property type="entry name" value="PAS"/>
    <property type="match status" value="1"/>
</dbReference>
<dbReference type="SMART" id="SM00086">
    <property type="entry name" value="PAC"/>
    <property type="match status" value="1"/>
</dbReference>
<feature type="domain" description="PAC" evidence="4">
    <location>
        <begin position="196"/>
        <end position="249"/>
    </location>
</feature>
<dbReference type="SUPFAM" id="SSF55785">
    <property type="entry name" value="PYP-like sensor domain (PAS domain)"/>
    <property type="match status" value="2"/>
</dbReference>
<dbReference type="Pfam" id="PF08447">
    <property type="entry name" value="PAS_3"/>
    <property type="match status" value="1"/>
</dbReference>
<evidence type="ECO:0000259" key="3">
    <source>
        <dbReference type="PROSITE" id="PS50112"/>
    </source>
</evidence>
<name>A0ABT0D8N5_9HYPH</name>
<dbReference type="InterPro" id="IPR000700">
    <property type="entry name" value="PAS-assoc_C"/>
</dbReference>
<dbReference type="Pfam" id="PF00990">
    <property type="entry name" value="GGDEF"/>
    <property type="match status" value="1"/>
</dbReference>
<dbReference type="PROSITE" id="PS50887">
    <property type="entry name" value="GGDEF"/>
    <property type="match status" value="1"/>
</dbReference>
<dbReference type="PROSITE" id="PS50113">
    <property type="entry name" value="PAC"/>
    <property type="match status" value="1"/>
</dbReference>
<dbReference type="InterPro" id="IPR000014">
    <property type="entry name" value="PAS"/>
</dbReference>
<dbReference type="EMBL" id="JALKCH010000003">
    <property type="protein sequence ID" value="MCK0196321.1"/>
    <property type="molecule type" value="Genomic_DNA"/>
</dbReference>
<feature type="domain" description="PAS" evidence="3">
    <location>
        <begin position="27"/>
        <end position="78"/>
    </location>
</feature>
<evidence type="ECO:0000256" key="2">
    <source>
        <dbReference type="ARBA" id="ARBA00034247"/>
    </source>
</evidence>
<dbReference type="PANTHER" id="PTHR45138">
    <property type="entry name" value="REGULATORY COMPONENTS OF SENSORY TRANSDUCTION SYSTEM"/>
    <property type="match status" value="1"/>
</dbReference>
<dbReference type="InterPro" id="IPR013767">
    <property type="entry name" value="PAS_fold"/>
</dbReference>
<dbReference type="EC" id="2.7.7.65" evidence="1"/>
<dbReference type="InterPro" id="IPR050469">
    <property type="entry name" value="Diguanylate_Cyclase"/>
</dbReference>
<dbReference type="InterPro" id="IPR013655">
    <property type="entry name" value="PAS_fold_3"/>
</dbReference>
<evidence type="ECO:0000313" key="7">
    <source>
        <dbReference type="Proteomes" id="UP001203284"/>
    </source>
</evidence>
<evidence type="ECO:0000259" key="5">
    <source>
        <dbReference type="PROSITE" id="PS50887"/>
    </source>
</evidence>
<evidence type="ECO:0000256" key="1">
    <source>
        <dbReference type="ARBA" id="ARBA00012528"/>
    </source>
</evidence>
<dbReference type="InterPro" id="IPR029787">
    <property type="entry name" value="Nucleotide_cyclase"/>
</dbReference>
<dbReference type="Gene3D" id="3.30.70.270">
    <property type="match status" value="1"/>
</dbReference>
<dbReference type="CDD" id="cd01949">
    <property type="entry name" value="GGDEF"/>
    <property type="match status" value="1"/>
</dbReference>
<dbReference type="PROSITE" id="PS50112">
    <property type="entry name" value="PAS"/>
    <property type="match status" value="2"/>
</dbReference>
<organism evidence="6 7">
    <name type="scientific">Ancylobacter crimeensis</name>
    <dbReference type="NCBI Taxonomy" id="2579147"/>
    <lineage>
        <taxon>Bacteria</taxon>
        <taxon>Pseudomonadati</taxon>
        <taxon>Pseudomonadota</taxon>
        <taxon>Alphaproteobacteria</taxon>
        <taxon>Hyphomicrobiales</taxon>
        <taxon>Xanthobacteraceae</taxon>
        <taxon>Ancylobacter</taxon>
    </lineage>
</organism>
<keyword evidence="7" id="KW-1185">Reference proteome</keyword>
<comment type="catalytic activity">
    <reaction evidence="2">
        <text>2 GTP = 3',3'-c-di-GMP + 2 diphosphate</text>
        <dbReference type="Rhea" id="RHEA:24898"/>
        <dbReference type="ChEBI" id="CHEBI:33019"/>
        <dbReference type="ChEBI" id="CHEBI:37565"/>
        <dbReference type="ChEBI" id="CHEBI:58805"/>
        <dbReference type="EC" id="2.7.7.65"/>
    </reaction>
</comment>
<dbReference type="RefSeq" id="WP_247027297.1">
    <property type="nucleotide sequence ID" value="NZ_JALKCH010000003.1"/>
</dbReference>